<dbReference type="Proteomes" id="UP000006671">
    <property type="component" value="Unassembled WGS sequence"/>
</dbReference>
<evidence type="ECO:0000313" key="1">
    <source>
        <dbReference type="EMBL" id="EFC38437.1"/>
    </source>
</evidence>
<keyword evidence="2" id="KW-1185">Reference proteome</keyword>
<dbReference type="InParanoid" id="D2VXG6"/>
<protein>
    <submittedName>
        <fullName evidence="1">Predicted protein</fullName>
    </submittedName>
</protein>
<dbReference type="AlphaFoldDB" id="D2VXG6"/>
<name>D2VXG6_NAEGR</name>
<sequence>MYSTPSEGDIDKSWTDILERVYSEDEFDWYHDLETDLPIHLGGMYNIFKEFIRNSQDGSMLRVLEEESKRAPNNPYIPYIKLIVTNDISCTDQCLNILANAYSPSRVEDLKRIELFEIFKNKKPHLRIKDFKFFPQLLPRVKYQSRNEAPDILDSTVLLDQLEYYSRIPSHVDLIVVKFLVHLKAGRFEEALQNYQFLSYFEKSLTNELLFLTTRAVRAMLILGYHIEAIELVEKFKDKYGDKYPAWEKLLQEQKNVVNIKK</sequence>
<dbReference type="KEGG" id="ngr:NAEGRDRAFT_73740"/>
<reference evidence="1 2" key="1">
    <citation type="journal article" date="2010" name="Cell">
        <title>The genome of Naegleria gruberi illuminates early eukaryotic versatility.</title>
        <authorList>
            <person name="Fritz-Laylin L.K."/>
            <person name="Prochnik S.E."/>
            <person name="Ginger M.L."/>
            <person name="Dacks J.B."/>
            <person name="Carpenter M.L."/>
            <person name="Field M.C."/>
            <person name="Kuo A."/>
            <person name="Paredez A."/>
            <person name="Chapman J."/>
            <person name="Pham J."/>
            <person name="Shu S."/>
            <person name="Neupane R."/>
            <person name="Cipriano M."/>
            <person name="Mancuso J."/>
            <person name="Tu H."/>
            <person name="Salamov A."/>
            <person name="Lindquist E."/>
            <person name="Shapiro H."/>
            <person name="Lucas S."/>
            <person name="Grigoriev I.V."/>
            <person name="Cande W.Z."/>
            <person name="Fulton C."/>
            <person name="Rokhsar D.S."/>
            <person name="Dawson S.C."/>
        </authorList>
    </citation>
    <scope>NUCLEOTIDE SEQUENCE [LARGE SCALE GENOMIC DNA]</scope>
    <source>
        <strain evidence="1 2">NEG-M</strain>
    </source>
</reference>
<dbReference type="GeneID" id="8858281"/>
<dbReference type="RefSeq" id="XP_002671181.1">
    <property type="nucleotide sequence ID" value="XM_002671135.1"/>
</dbReference>
<dbReference type="VEuPathDB" id="AmoebaDB:NAEGRDRAFT_73740"/>
<accession>D2VXG6</accession>
<organism evidence="2">
    <name type="scientific">Naegleria gruberi</name>
    <name type="common">Amoeba</name>
    <dbReference type="NCBI Taxonomy" id="5762"/>
    <lineage>
        <taxon>Eukaryota</taxon>
        <taxon>Discoba</taxon>
        <taxon>Heterolobosea</taxon>
        <taxon>Tetramitia</taxon>
        <taxon>Eutetramitia</taxon>
        <taxon>Vahlkampfiidae</taxon>
        <taxon>Naegleria</taxon>
    </lineage>
</organism>
<proteinExistence type="predicted"/>
<evidence type="ECO:0000313" key="2">
    <source>
        <dbReference type="Proteomes" id="UP000006671"/>
    </source>
</evidence>
<dbReference type="EMBL" id="GG738907">
    <property type="protein sequence ID" value="EFC38437.1"/>
    <property type="molecule type" value="Genomic_DNA"/>
</dbReference>
<gene>
    <name evidence="1" type="ORF">NAEGRDRAFT_73740</name>
</gene>